<dbReference type="GO" id="GO:0033192">
    <property type="term" value="F:calmodulin-dependent protein phosphatase activity"/>
    <property type="evidence" value="ECO:0007669"/>
    <property type="project" value="InterPro"/>
</dbReference>
<dbReference type="Gene3D" id="3.60.21.10">
    <property type="match status" value="1"/>
</dbReference>
<evidence type="ECO:0000313" key="4">
    <source>
        <dbReference type="EMBL" id="TBT99184.1"/>
    </source>
</evidence>
<dbReference type="EC" id="3.1.3.16" evidence="1"/>
<dbReference type="SMART" id="SM00156">
    <property type="entry name" value="PP2Ac"/>
    <property type="match status" value="1"/>
</dbReference>
<comment type="caution">
    <text evidence="4">The sequence shown here is derived from an EMBL/GenBank/DDBJ whole genome shotgun (WGS) entry which is preliminary data.</text>
</comment>
<gene>
    <name evidence="4" type="ORF">CWI37_1431p0020</name>
</gene>
<dbReference type="Proteomes" id="UP000292362">
    <property type="component" value="Unassembled WGS sequence"/>
</dbReference>
<keyword evidence="1" id="KW-0378">Hydrolase</keyword>
<sequence length="527" mass="61225">MIIRVKKNIKDNENKENKRKQEYNEEIEIKNEKEINLEGDLNMEMKIDLENKIFEEMDEYTLQEYLLSERRLSIDFISKVVKDAMNILQLEKNVLEINVPTVVLGDIHGQFYDLINILSKIEIGKETVLFLGDYVDRGYFSIETYIYLLFLKIKFPKNIFLLRGNHECERLTKYFTFKTECSYKYCDLIYYLFIESFKYLPLAAIVLKKMFCVHGGLSPGVRSVDSINSVNRFCEIPLSGIICDLLWSDPSPKYDKTPKSFFFNENRRCSYFYSYEGVCNFLNKNNLLMVVRGHEVQLEGYKLYKKHNGVPSVITLFSAPNYCDAYKNLGSILKFDGKECEILQFECVEHPYWLPNFLDGLNWSFPFVAEKIAEFFLDLLKSAYSDESSSSTIRDDIISEEMKKAVNFSGCMGIMREERECLNEMEDEESDVVFSTVLKYPSTENLNYVDAKDKDTENETLVDPEIVEGTTLEVNPSCSAPISKKLKDAGLEVLEETKVIPKGDVQGVEIKKNRSPWCFFSCLGWEK</sequence>
<dbReference type="EMBL" id="PITJ01001431">
    <property type="protein sequence ID" value="TBT99184.1"/>
    <property type="molecule type" value="Genomic_DNA"/>
</dbReference>
<evidence type="ECO:0000256" key="1">
    <source>
        <dbReference type="RuleBase" id="RU004273"/>
    </source>
</evidence>
<dbReference type="PROSITE" id="PS00125">
    <property type="entry name" value="SER_THR_PHOSPHATASE"/>
    <property type="match status" value="1"/>
</dbReference>
<dbReference type="AlphaFoldDB" id="A0A4Q9KX15"/>
<reference evidence="4 5" key="1">
    <citation type="submission" date="2017-12" db="EMBL/GenBank/DDBJ databases">
        <authorList>
            <person name="Pombert J.-F."/>
            <person name="Haag K.L."/>
            <person name="Ebert D."/>
        </authorList>
    </citation>
    <scope>NUCLEOTIDE SEQUENCE [LARGE SCALE GENOMIC DNA]</scope>
    <source>
        <strain evidence="4">FI-OER-3-3</strain>
    </source>
</reference>
<evidence type="ECO:0000256" key="2">
    <source>
        <dbReference type="SAM" id="Coils"/>
    </source>
</evidence>
<dbReference type="InterPro" id="IPR004843">
    <property type="entry name" value="Calcineurin-like_PHP"/>
</dbReference>
<dbReference type="PRINTS" id="PR00114">
    <property type="entry name" value="STPHPHTASE"/>
</dbReference>
<dbReference type="SUPFAM" id="SSF56300">
    <property type="entry name" value="Metallo-dependent phosphatases"/>
    <property type="match status" value="1"/>
</dbReference>
<dbReference type="VEuPathDB" id="MicrosporidiaDB:CWI37_1431p0020"/>
<comment type="similarity">
    <text evidence="1">Belongs to the PPP phosphatase family.</text>
</comment>
<accession>A0A4Q9KX15</accession>
<proteinExistence type="inferred from homology"/>
<evidence type="ECO:0000313" key="5">
    <source>
        <dbReference type="Proteomes" id="UP000292362"/>
    </source>
</evidence>
<organism evidence="4 5">
    <name type="scientific">Hamiltosporidium tvaerminnensis</name>
    <dbReference type="NCBI Taxonomy" id="1176355"/>
    <lineage>
        <taxon>Eukaryota</taxon>
        <taxon>Fungi</taxon>
        <taxon>Fungi incertae sedis</taxon>
        <taxon>Microsporidia</taxon>
        <taxon>Dubosqiidae</taxon>
        <taxon>Hamiltosporidium</taxon>
    </lineage>
</organism>
<dbReference type="GO" id="GO:0097720">
    <property type="term" value="P:calcineurin-mediated signaling"/>
    <property type="evidence" value="ECO:0007669"/>
    <property type="project" value="InterPro"/>
</dbReference>
<evidence type="ECO:0000259" key="3">
    <source>
        <dbReference type="PROSITE" id="PS00125"/>
    </source>
</evidence>
<dbReference type="InterPro" id="IPR006186">
    <property type="entry name" value="Ser/Thr-sp_prot-phosphatase"/>
</dbReference>
<keyword evidence="2" id="KW-0175">Coiled coil</keyword>
<name>A0A4Q9KX15_9MICR</name>
<dbReference type="InterPro" id="IPR043360">
    <property type="entry name" value="PP2B"/>
</dbReference>
<dbReference type="PANTHER" id="PTHR45673">
    <property type="entry name" value="SERINE/THREONINE-PROTEIN PHOSPHATASE 2B CATALYTIC SUBUNIT 1-RELATED"/>
    <property type="match status" value="1"/>
</dbReference>
<feature type="domain" description="Serine/threonine specific protein phosphatases" evidence="3">
    <location>
        <begin position="162"/>
        <end position="167"/>
    </location>
</feature>
<dbReference type="Pfam" id="PF00149">
    <property type="entry name" value="Metallophos"/>
    <property type="match status" value="1"/>
</dbReference>
<comment type="catalytic activity">
    <reaction evidence="1">
        <text>O-phospho-L-threonyl-[protein] + H2O = L-threonyl-[protein] + phosphate</text>
        <dbReference type="Rhea" id="RHEA:47004"/>
        <dbReference type="Rhea" id="RHEA-COMP:11060"/>
        <dbReference type="Rhea" id="RHEA-COMP:11605"/>
        <dbReference type="ChEBI" id="CHEBI:15377"/>
        <dbReference type="ChEBI" id="CHEBI:30013"/>
        <dbReference type="ChEBI" id="CHEBI:43474"/>
        <dbReference type="ChEBI" id="CHEBI:61977"/>
        <dbReference type="EC" id="3.1.3.16"/>
    </reaction>
</comment>
<dbReference type="InterPro" id="IPR029052">
    <property type="entry name" value="Metallo-depent_PP-like"/>
</dbReference>
<protein>
    <recommendedName>
        <fullName evidence="1">Serine/threonine-protein phosphatase</fullName>
        <ecNumber evidence="1">3.1.3.16</ecNumber>
    </recommendedName>
</protein>
<feature type="coiled-coil region" evidence="2">
    <location>
        <begin position="6"/>
        <end position="40"/>
    </location>
</feature>